<gene>
    <name evidence="2" type="ORF">ARMGADRAFT_1019530</name>
</gene>
<dbReference type="EMBL" id="KZ293714">
    <property type="protein sequence ID" value="PBK82651.1"/>
    <property type="molecule type" value="Genomic_DNA"/>
</dbReference>
<organism evidence="2 3">
    <name type="scientific">Armillaria gallica</name>
    <name type="common">Bulbous honey fungus</name>
    <name type="synonym">Armillaria bulbosa</name>
    <dbReference type="NCBI Taxonomy" id="47427"/>
    <lineage>
        <taxon>Eukaryota</taxon>
        <taxon>Fungi</taxon>
        <taxon>Dikarya</taxon>
        <taxon>Basidiomycota</taxon>
        <taxon>Agaricomycotina</taxon>
        <taxon>Agaricomycetes</taxon>
        <taxon>Agaricomycetidae</taxon>
        <taxon>Agaricales</taxon>
        <taxon>Marasmiineae</taxon>
        <taxon>Physalacriaceae</taxon>
        <taxon>Armillaria</taxon>
    </lineage>
</organism>
<feature type="compositionally biased region" description="Pro residues" evidence="1">
    <location>
        <begin position="404"/>
        <end position="414"/>
    </location>
</feature>
<keyword evidence="3" id="KW-1185">Reference proteome</keyword>
<feature type="region of interest" description="Disordered" evidence="1">
    <location>
        <begin position="56"/>
        <end position="85"/>
    </location>
</feature>
<dbReference type="STRING" id="47427.A0A2H3CHV5"/>
<dbReference type="InParanoid" id="A0A2H3CHV5"/>
<dbReference type="Proteomes" id="UP000217790">
    <property type="component" value="Unassembled WGS sequence"/>
</dbReference>
<evidence type="ECO:0000256" key="1">
    <source>
        <dbReference type="SAM" id="MobiDB-lite"/>
    </source>
</evidence>
<dbReference type="AlphaFoldDB" id="A0A2H3CHV5"/>
<accession>A0A2H3CHV5</accession>
<feature type="compositionally biased region" description="Pro residues" evidence="1">
    <location>
        <begin position="252"/>
        <end position="266"/>
    </location>
</feature>
<feature type="region of interest" description="Disordered" evidence="1">
    <location>
        <begin position="230"/>
        <end position="269"/>
    </location>
</feature>
<sequence length="440" mass="48189">MSAIASCSTNLLAAPIPERVVRFDNECILIPECHGRSKRPIVSMVTRSYALPLWKRKSPSPSPLDEKERDTEMIEDSDSSSPEGIVFKVSVPSFKTRPSRGRSHTAEPLTPCLVHRSTANQSQHSPPPSFPVPRRRTLVRSPSLPIPPAKRITTVPLRACCPNCYPITEKSLKEGDNWETKFSTGARRRRSSSLDGITAPFNLADVEEALFRVNVTVDEVDTLKQRRSQDIASAPVATPHVEVEDEDQLFPLPLPRRSPGDSPIPSPKASSTCFLASKDASNECIIGKSISRKKDLLMPEAVYPSRESSRSSSSLSLGSHSIVHTRGDNIIGKSISRRNYCEKNSLTAYASREGSRSSSNLSLGSQAILHTRERPSPPSSPSSLPSPSKHRRLMSDTAMFSSPPRAPPSRPLPPSYSHSPSRPTTKRSWSAVFKGVVATS</sequence>
<evidence type="ECO:0000313" key="3">
    <source>
        <dbReference type="Proteomes" id="UP000217790"/>
    </source>
</evidence>
<feature type="region of interest" description="Disordered" evidence="1">
    <location>
        <begin position="370"/>
        <end position="429"/>
    </location>
</feature>
<evidence type="ECO:0000313" key="2">
    <source>
        <dbReference type="EMBL" id="PBK82651.1"/>
    </source>
</evidence>
<proteinExistence type="predicted"/>
<protein>
    <submittedName>
        <fullName evidence="2">Uncharacterized protein</fullName>
    </submittedName>
</protein>
<dbReference type="OMA" id="DNECILI"/>
<feature type="region of interest" description="Disordered" evidence="1">
    <location>
        <begin position="117"/>
        <end position="145"/>
    </location>
</feature>
<dbReference type="OrthoDB" id="3269282at2759"/>
<name>A0A2H3CHV5_ARMGA</name>
<reference evidence="3" key="1">
    <citation type="journal article" date="2017" name="Nat. Ecol. Evol.">
        <title>Genome expansion and lineage-specific genetic innovations in the forest pathogenic fungi Armillaria.</title>
        <authorList>
            <person name="Sipos G."/>
            <person name="Prasanna A.N."/>
            <person name="Walter M.C."/>
            <person name="O'Connor E."/>
            <person name="Balint B."/>
            <person name="Krizsan K."/>
            <person name="Kiss B."/>
            <person name="Hess J."/>
            <person name="Varga T."/>
            <person name="Slot J."/>
            <person name="Riley R."/>
            <person name="Boka B."/>
            <person name="Rigling D."/>
            <person name="Barry K."/>
            <person name="Lee J."/>
            <person name="Mihaltcheva S."/>
            <person name="LaButti K."/>
            <person name="Lipzen A."/>
            <person name="Waldron R."/>
            <person name="Moloney N.M."/>
            <person name="Sperisen C."/>
            <person name="Kredics L."/>
            <person name="Vagvoelgyi C."/>
            <person name="Patrignani A."/>
            <person name="Fitzpatrick D."/>
            <person name="Nagy I."/>
            <person name="Doyle S."/>
            <person name="Anderson J.B."/>
            <person name="Grigoriev I.V."/>
            <person name="Gueldener U."/>
            <person name="Muensterkoetter M."/>
            <person name="Nagy L.G."/>
        </authorList>
    </citation>
    <scope>NUCLEOTIDE SEQUENCE [LARGE SCALE GENOMIC DNA]</scope>
    <source>
        <strain evidence="3">Ar21-2</strain>
    </source>
</reference>